<keyword evidence="2" id="KW-1185">Reference proteome</keyword>
<dbReference type="AlphaFoldDB" id="A0A940MSP3"/>
<comment type="caution">
    <text evidence="1">The sequence shown here is derived from an EMBL/GenBank/DDBJ whole genome shotgun (WGS) entry which is preliminary data.</text>
</comment>
<dbReference type="Proteomes" id="UP000675940">
    <property type="component" value="Unassembled WGS sequence"/>
</dbReference>
<organism evidence="1 2">
    <name type="scientific">Sagittula salina</name>
    <dbReference type="NCBI Taxonomy" id="2820268"/>
    <lineage>
        <taxon>Bacteria</taxon>
        <taxon>Pseudomonadati</taxon>
        <taxon>Pseudomonadota</taxon>
        <taxon>Alphaproteobacteria</taxon>
        <taxon>Rhodobacterales</taxon>
        <taxon>Roseobacteraceae</taxon>
        <taxon>Sagittula</taxon>
    </lineage>
</organism>
<evidence type="ECO:0000313" key="2">
    <source>
        <dbReference type="Proteomes" id="UP000675940"/>
    </source>
</evidence>
<name>A0A940MSP3_9RHOB</name>
<evidence type="ECO:0000313" key="1">
    <source>
        <dbReference type="EMBL" id="MBP0483953.1"/>
    </source>
</evidence>
<sequence length="80" mass="9117">MAAHGQYWDKRDRRIALACRQAASLIRAFLAGERVDGRTYGGLHARLLRLEARGANLQGYPNFFRARETLSALYAKPRVR</sequence>
<dbReference type="EMBL" id="JAGISH010000009">
    <property type="protein sequence ID" value="MBP0483953.1"/>
    <property type="molecule type" value="Genomic_DNA"/>
</dbReference>
<protein>
    <submittedName>
        <fullName evidence="1">Uncharacterized protein</fullName>
    </submittedName>
</protein>
<accession>A0A940MSP3</accession>
<gene>
    <name evidence="1" type="ORF">J5474_15845</name>
</gene>
<proteinExistence type="predicted"/>
<reference evidence="1" key="1">
    <citation type="submission" date="2021-03" db="EMBL/GenBank/DDBJ databases">
        <title>Sagittula salina sp. nov. strain M10.9X isolated from the marine waste.</title>
        <authorList>
            <person name="Satari L."/>
            <person name="Molina-Menor E."/>
            <person name="Vidal-Verdu A."/>
            <person name="Pascual J."/>
            <person name="Pereto J."/>
            <person name="Porcar M."/>
        </authorList>
    </citation>
    <scope>NUCLEOTIDE SEQUENCE</scope>
    <source>
        <strain evidence="1">M10.9X</strain>
    </source>
</reference>